<reference evidence="2" key="1">
    <citation type="journal article" date="2023" name="Mol. Phylogenet. Evol.">
        <title>Genome-scale phylogeny and comparative genomics of the fungal order Sordariales.</title>
        <authorList>
            <person name="Hensen N."/>
            <person name="Bonometti L."/>
            <person name="Westerberg I."/>
            <person name="Brannstrom I.O."/>
            <person name="Guillou S."/>
            <person name="Cros-Aarteil S."/>
            <person name="Calhoun S."/>
            <person name="Haridas S."/>
            <person name="Kuo A."/>
            <person name="Mondo S."/>
            <person name="Pangilinan J."/>
            <person name="Riley R."/>
            <person name="LaButti K."/>
            <person name="Andreopoulos B."/>
            <person name="Lipzen A."/>
            <person name="Chen C."/>
            <person name="Yan M."/>
            <person name="Daum C."/>
            <person name="Ng V."/>
            <person name="Clum A."/>
            <person name="Steindorff A."/>
            <person name="Ohm R.A."/>
            <person name="Martin F."/>
            <person name="Silar P."/>
            <person name="Natvig D.O."/>
            <person name="Lalanne C."/>
            <person name="Gautier V."/>
            <person name="Ament-Velasquez S.L."/>
            <person name="Kruys A."/>
            <person name="Hutchinson M.I."/>
            <person name="Powell A.J."/>
            <person name="Barry K."/>
            <person name="Miller A.N."/>
            <person name="Grigoriev I.V."/>
            <person name="Debuchy R."/>
            <person name="Gladieux P."/>
            <person name="Hiltunen Thoren M."/>
            <person name="Johannesson H."/>
        </authorList>
    </citation>
    <scope>NUCLEOTIDE SEQUENCE</scope>
    <source>
        <strain evidence="2">CBS 955.72</strain>
    </source>
</reference>
<accession>A0AAJ0HM23</accession>
<dbReference type="Proteomes" id="UP001275084">
    <property type="component" value="Unassembled WGS sequence"/>
</dbReference>
<protein>
    <submittedName>
        <fullName evidence="2">Uncharacterized protein</fullName>
    </submittedName>
</protein>
<evidence type="ECO:0000313" key="3">
    <source>
        <dbReference type="Proteomes" id="UP001275084"/>
    </source>
</evidence>
<reference evidence="2" key="2">
    <citation type="submission" date="2023-06" db="EMBL/GenBank/DDBJ databases">
        <authorList>
            <consortium name="Lawrence Berkeley National Laboratory"/>
            <person name="Haridas S."/>
            <person name="Hensen N."/>
            <person name="Bonometti L."/>
            <person name="Westerberg I."/>
            <person name="Brannstrom I.O."/>
            <person name="Guillou S."/>
            <person name="Cros-Aarteil S."/>
            <person name="Calhoun S."/>
            <person name="Kuo A."/>
            <person name="Mondo S."/>
            <person name="Pangilinan J."/>
            <person name="Riley R."/>
            <person name="Labutti K."/>
            <person name="Andreopoulos B."/>
            <person name="Lipzen A."/>
            <person name="Chen C."/>
            <person name="Yanf M."/>
            <person name="Daum C."/>
            <person name="Ng V."/>
            <person name="Clum A."/>
            <person name="Steindorff A."/>
            <person name="Ohm R."/>
            <person name="Martin F."/>
            <person name="Silar P."/>
            <person name="Natvig D."/>
            <person name="Lalanne C."/>
            <person name="Gautier V."/>
            <person name="Ament-Velasquez S.L."/>
            <person name="Kruys A."/>
            <person name="Hutchinson M.I."/>
            <person name="Powell A.J."/>
            <person name="Barry K."/>
            <person name="Miller A.N."/>
            <person name="Grigoriev I.V."/>
            <person name="Debuchy R."/>
            <person name="Gladieux P."/>
            <person name="Thoren M.H."/>
            <person name="Johannesson H."/>
        </authorList>
    </citation>
    <scope>NUCLEOTIDE SEQUENCE</scope>
    <source>
        <strain evidence="2">CBS 955.72</strain>
    </source>
</reference>
<evidence type="ECO:0000256" key="1">
    <source>
        <dbReference type="SAM" id="MobiDB-lite"/>
    </source>
</evidence>
<dbReference type="EMBL" id="JAUIQD010000003">
    <property type="protein sequence ID" value="KAK3357392.1"/>
    <property type="molecule type" value="Genomic_DNA"/>
</dbReference>
<keyword evidence="3" id="KW-1185">Reference proteome</keyword>
<comment type="caution">
    <text evidence="2">The sequence shown here is derived from an EMBL/GenBank/DDBJ whole genome shotgun (WGS) entry which is preliminary data.</text>
</comment>
<dbReference type="AlphaFoldDB" id="A0AAJ0HM23"/>
<proteinExistence type="predicted"/>
<organism evidence="2 3">
    <name type="scientific">Lasiosphaeria hispida</name>
    <dbReference type="NCBI Taxonomy" id="260671"/>
    <lineage>
        <taxon>Eukaryota</taxon>
        <taxon>Fungi</taxon>
        <taxon>Dikarya</taxon>
        <taxon>Ascomycota</taxon>
        <taxon>Pezizomycotina</taxon>
        <taxon>Sordariomycetes</taxon>
        <taxon>Sordariomycetidae</taxon>
        <taxon>Sordariales</taxon>
        <taxon>Lasiosphaeriaceae</taxon>
        <taxon>Lasiosphaeria</taxon>
    </lineage>
</organism>
<evidence type="ECO:0000313" key="2">
    <source>
        <dbReference type="EMBL" id="KAK3357392.1"/>
    </source>
</evidence>
<name>A0AAJ0HM23_9PEZI</name>
<sequence>MNALVHIWPPRKSTPPISRSTRSGLAVSQDWERKETRARASVTGSHPTTEWPLQASPGHQPAPSEGDGTHPRTHALYALPHFRILPTTKHHHKIPTLAAAGLLIISIILQAAVKVATGYPVFVDCFLPVRQAGLVRAARQTFIIQVPIPSPSAVSVLPTKSRDRNLGAGQTMALSSASFRLFGSKTAAFAPIGSELYHPVFTAVLCVTAS</sequence>
<feature type="region of interest" description="Disordered" evidence="1">
    <location>
        <begin position="1"/>
        <end position="72"/>
    </location>
</feature>
<gene>
    <name evidence="2" type="ORF">B0T25DRAFT_566682</name>
</gene>